<name>A0ABS4KJ66_9FIRM</name>
<dbReference type="Proteomes" id="UP001314903">
    <property type="component" value="Unassembled WGS sequence"/>
</dbReference>
<proteinExistence type="predicted"/>
<comment type="caution">
    <text evidence="2">The sequence shown here is derived from an EMBL/GenBank/DDBJ whole genome shotgun (WGS) entry which is preliminary data.</text>
</comment>
<organism evidence="2 3">
    <name type="scientific">Acetoanaerobium pronyense</name>
    <dbReference type="NCBI Taxonomy" id="1482736"/>
    <lineage>
        <taxon>Bacteria</taxon>
        <taxon>Bacillati</taxon>
        <taxon>Bacillota</taxon>
        <taxon>Clostridia</taxon>
        <taxon>Peptostreptococcales</taxon>
        <taxon>Filifactoraceae</taxon>
        <taxon>Acetoanaerobium</taxon>
    </lineage>
</organism>
<keyword evidence="1" id="KW-0812">Transmembrane</keyword>
<dbReference type="RefSeq" id="WP_209660896.1">
    <property type="nucleotide sequence ID" value="NZ_JAGGLI010000016.1"/>
</dbReference>
<gene>
    <name evidence="2" type="ORF">J2Z35_001635</name>
</gene>
<reference evidence="2 3" key="1">
    <citation type="submission" date="2021-03" db="EMBL/GenBank/DDBJ databases">
        <title>Genomic Encyclopedia of Type Strains, Phase IV (KMG-IV): sequencing the most valuable type-strain genomes for metagenomic binning, comparative biology and taxonomic classification.</title>
        <authorList>
            <person name="Goeker M."/>
        </authorList>
    </citation>
    <scope>NUCLEOTIDE SEQUENCE [LARGE SCALE GENOMIC DNA]</scope>
    <source>
        <strain evidence="2 3">DSM 27512</strain>
    </source>
</reference>
<dbReference type="EMBL" id="JAGGLI010000016">
    <property type="protein sequence ID" value="MBP2027837.1"/>
    <property type="molecule type" value="Genomic_DNA"/>
</dbReference>
<sequence>MSIMNKKRGFLLLECIAYISLVLVLFLFFYSLSNNFIEHYKKVSTSMNLQESGEVIEKFFKAEMKMQGNVVGLFVKNKGLISYDEYNDEDILAFFYTNTYLKERADIYETFTFAFKVIESSEKLILCKNVPRVTSNIGSLVGYEVANHINNIKIEKIDNENFFVIISLANNDIIYVHKFHIRNKIREA</sequence>
<feature type="transmembrane region" description="Helical" evidence="1">
    <location>
        <begin position="12"/>
        <end position="32"/>
    </location>
</feature>
<keyword evidence="1" id="KW-1133">Transmembrane helix</keyword>
<accession>A0ABS4KJ66</accession>
<protein>
    <submittedName>
        <fullName evidence="2">Uncharacterized protein</fullName>
    </submittedName>
</protein>
<keyword evidence="1" id="KW-0472">Membrane</keyword>
<evidence type="ECO:0000256" key="1">
    <source>
        <dbReference type="SAM" id="Phobius"/>
    </source>
</evidence>
<evidence type="ECO:0000313" key="3">
    <source>
        <dbReference type="Proteomes" id="UP001314903"/>
    </source>
</evidence>
<evidence type="ECO:0000313" key="2">
    <source>
        <dbReference type="EMBL" id="MBP2027837.1"/>
    </source>
</evidence>
<keyword evidence="3" id="KW-1185">Reference proteome</keyword>